<dbReference type="PANTHER" id="PTHR17630">
    <property type="entry name" value="DIENELACTONE HYDROLASE"/>
    <property type="match status" value="1"/>
</dbReference>
<dbReference type="EMBL" id="JAVRRD010000021">
    <property type="protein sequence ID" value="KAK5048721.1"/>
    <property type="molecule type" value="Genomic_DNA"/>
</dbReference>
<name>A0AAV9N3C1_9EURO</name>
<reference evidence="2 3" key="1">
    <citation type="submission" date="2023-08" db="EMBL/GenBank/DDBJ databases">
        <title>Black Yeasts Isolated from many extreme environments.</title>
        <authorList>
            <person name="Coleine C."/>
            <person name="Stajich J.E."/>
            <person name="Selbmann L."/>
        </authorList>
    </citation>
    <scope>NUCLEOTIDE SEQUENCE [LARGE SCALE GENOMIC DNA]</scope>
    <source>
        <strain evidence="2 3">CCFEE 5792</strain>
    </source>
</reference>
<protein>
    <recommendedName>
        <fullName evidence="1">Dienelactone hydrolase domain-containing protein</fullName>
    </recommendedName>
</protein>
<keyword evidence="3" id="KW-1185">Reference proteome</keyword>
<dbReference type="Gene3D" id="3.40.50.1820">
    <property type="entry name" value="alpha/beta hydrolase"/>
    <property type="match status" value="1"/>
</dbReference>
<dbReference type="Proteomes" id="UP001358417">
    <property type="component" value="Unassembled WGS sequence"/>
</dbReference>
<dbReference type="SUPFAM" id="SSF53474">
    <property type="entry name" value="alpha/beta-Hydrolases"/>
    <property type="match status" value="1"/>
</dbReference>
<proteinExistence type="predicted"/>
<gene>
    <name evidence="2" type="ORF">LTR84_005813</name>
</gene>
<comment type="caution">
    <text evidence="2">The sequence shown here is derived from an EMBL/GenBank/DDBJ whole genome shotgun (WGS) entry which is preliminary data.</text>
</comment>
<dbReference type="InterPro" id="IPR029058">
    <property type="entry name" value="AB_hydrolase_fold"/>
</dbReference>
<organism evidence="2 3">
    <name type="scientific">Exophiala bonariae</name>
    <dbReference type="NCBI Taxonomy" id="1690606"/>
    <lineage>
        <taxon>Eukaryota</taxon>
        <taxon>Fungi</taxon>
        <taxon>Dikarya</taxon>
        <taxon>Ascomycota</taxon>
        <taxon>Pezizomycotina</taxon>
        <taxon>Eurotiomycetes</taxon>
        <taxon>Chaetothyriomycetidae</taxon>
        <taxon>Chaetothyriales</taxon>
        <taxon>Herpotrichiellaceae</taxon>
        <taxon>Exophiala</taxon>
    </lineage>
</organism>
<sequence length="165" mass="18316">MTAYGLVPFQLTNPPQKCYEALKPWLDDFRLDEGKDLKVGLAGFCYGGYAATKLAQGELASNGKTFIDAAFTAHPSFLQVPSDIEKIKLPYSLCVGDADFALPKKEVDKIVVAFDNLKHVRSEVVVIPGAKHGFALRYDQNDKAEQARADKAEDQVVEWFAKYLQ</sequence>
<dbReference type="GO" id="GO:0016787">
    <property type="term" value="F:hydrolase activity"/>
    <property type="evidence" value="ECO:0007669"/>
    <property type="project" value="InterPro"/>
</dbReference>
<evidence type="ECO:0000259" key="1">
    <source>
        <dbReference type="Pfam" id="PF01738"/>
    </source>
</evidence>
<evidence type="ECO:0000313" key="3">
    <source>
        <dbReference type="Proteomes" id="UP001358417"/>
    </source>
</evidence>
<dbReference type="InterPro" id="IPR002925">
    <property type="entry name" value="Dienelactn_hydro"/>
</dbReference>
<evidence type="ECO:0000313" key="2">
    <source>
        <dbReference type="EMBL" id="KAK5048721.1"/>
    </source>
</evidence>
<dbReference type="Pfam" id="PF01738">
    <property type="entry name" value="DLH"/>
    <property type="match status" value="1"/>
</dbReference>
<dbReference type="AlphaFoldDB" id="A0AAV9N3C1"/>
<accession>A0AAV9N3C1</accession>
<dbReference type="PANTHER" id="PTHR17630:SF105">
    <property type="entry name" value="DIENELACTONE HYDROLASE FAMILY PROTEIN (AFU_ORTHOLOGUE AFUA_4G08790)"/>
    <property type="match status" value="1"/>
</dbReference>
<dbReference type="RefSeq" id="XP_064704080.1">
    <property type="nucleotide sequence ID" value="XM_064849377.1"/>
</dbReference>
<feature type="domain" description="Dienelactone hydrolase" evidence="1">
    <location>
        <begin position="34"/>
        <end position="164"/>
    </location>
</feature>
<dbReference type="GeneID" id="89973987"/>